<dbReference type="GO" id="GO:0030276">
    <property type="term" value="F:clathrin binding"/>
    <property type="evidence" value="ECO:0007669"/>
    <property type="project" value="TreeGrafter"/>
</dbReference>
<evidence type="ECO:0000256" key="1">
    <source>
        <dbReference type="SAM" id="MobiDB-lite"/>
    </source>
</evidence>
<comment type="caution">
    <text evidence="3">The sequence shown here is derived from an EMBL/GenBank/DDBJ whole genome shotgun (WGS) entry which is preliminary data.</text>
</comment>
<feature type="compositionally biased region" description="Low complexity" evidence="1">
    <location>
        <begin position="187"/>
        <end position="205"/>
    </location>
</feature>
<dbReference type="OrthoDB" id="4033880at2759"/>
<protein>
    <recommendedName>
        <fullName evidence="2">ENTH domain-containing protein</fullName>
    </recommendedName>
</protein>
<dbReference type="Proteomes" id="UP000683925">
    <property type="component" value="Unassembled WGS sequence"/>
</dbReference>
<dbReference type="PROSITE" id="PS50942">
    <property type="entry name" value="ENTH"/>
    <property type="match status" value="1"/>
</dbReference>
<evidence type="ECO:0000259" key="2">
    <source>
        <dbReference type="PROSITE" id="PS50942"/>
    </source>
</evidence>
<dbReference type="GO" id="GO:0005543">
    <property type="term" value="F:phospholipid binding"/>
    <property type="evidence" value="ECO:0007669"/>
    <property type="project" value="TreeGrafter"/>
</dbReference>
<dbReference type="GO" id="GO:0030125">
    <property type="term" value="C:clathrin vesicle coat"/>
    <property type="evidence" value="ECO:0007669"/>
    <property type="project" value="TreeGrafter"/>
</dbReference>
<dbReference type="AlphaFoldDB" id="A0A8S1UT37"/>
<dbReference type="GO" id="GO:0006897">
    <property type="term" value="P:endocytosis"/>
    <property type="evidence" value="ECO:0007669"/>
    <property type="project" value="TreeGrafter"/>
</dbReference>
<dbReference type="GO" id="GO:0005886">
    <property type="term" value="C:plasma membrane"/>
    <property type="evidence" value="ECO:0007669"/>
    <property type="project" value="TreeGrafter"/>
</dbReference>
<name>A0A8S1UT37_PAROT</name>
<dbReference type="EMBL" id="CAJJDP010000050">
    <property type="protein sequence ID" value="CAD8167367.1"/>
    <property type="molecule type" value="Genomic_DNA"/>
</dbReference>
<evidence type="ECO:0000313" key="4">
    <source>
        <dbReference type="Proteomes" id="UP000683925"/>
    </source>
</evidence>
<feature type="region of interest" description="Disordered" evidence="1">
    <location>
        <begin position="166"/>
        <end position="265"/>
    </location>
</feature>
<dbReference type="GO" id="GO:0005768">
    <property type="term" value="C:endosome"/>
    <property type="evidence" value="ECO:0007669"/>
    <property type="project" value="TreeGrafter"/>
</dbReference>
<reference evidence="3" key="1">
    <citation type="submission" date="2021-01" db="EMBL/GenBank/DDBJ databases">
        <authorList>
            <consortium name="Genoscope - CEA"/>
            <person name="William W."/>
        </authorList>
    </citation>
    <scope>NUCLEOTIDE SEQUENCE</scope>
</reference>
<accession>A0A8S1UT37</accession>
<gene>
    <name evidence="3" type="ORF">POCTA_138.1.T0500045</name>
</gene>
<feature type="compositionally biased region" description="Low complexity" evidence="1">
    <location>
        <begin position="290"/>
        <end position="315"/>
    </location>
</feature>
<organism evidence="3 4">
    <name type="scientific">Paramecium octaurelia</name>
    <dbReference type="NCBI Taxonomy" id="43137"/>
    <lineage>
        <taxon>Eukaryota</taxon>
        <taxon>Sar</taxon>
        <taxon>Alveolata</taxon>
        <taxon>Ciliophora</taxon>
        <taxon>Intramacronucleata</taxon>
        <taxon>Oligohymenophorea</taxon>
        <taxon>Peniculida</taxon>
        <taxon>Parameciidae</taxon>
        <taxon>Paramecium</taxon>
    </lineage>
</organism>
<feature type="compositionally biased region" description="Low complexity" evidence="1">
    <location>
        <begin position="219"/>
        <end position="249"/>
    </location>
</feature>
<feature type="region of interest" description="Disordered" evidence="1">
    <location>
        <begin position="279"/>
        <end position="351"/>
    </location>
</feature>
<proteinExistence type="predicted"/>
<keyword evidence="4" id="KW-1185">Reference proteome</keyword>
<feature type="compositionally biased region" description="Low complexity" evidence="1">
    <location>
        <begin position="166"/>
        <end position="178"/>
    </location>
</feature>
<feature type="domain" description="ENTH" evidence="2">
    <location>
        <begin position="14"/>
        <end position="145"/>
    </location>
</feature>
<evidence type="ECO:0000313" key="3">
    <source>
        <dbReference type="EMBL" id="CAD8167367.1"/>
    </source>
</evidence>
<dbReference type="Pfam" id="PF01417">
    <property type="entry name" value="ENTH"/>
    <property type="match status" value="1"/>
</dbReference>
<feature type="compositionally biased region" description="Pro residues" evidence="1">
    <location>
        <begin position="327"/>
        <end position="344"/>
    </location>
</feature>
<dbReference type="CDD" id="cd03571">
    <property type="entry name" value="ENTH"/>
    <property type="match status" value="1"/>
</dbReference>
<feature type="compositionally biased region" description="Polar residues" evidence="1">
    <location>
        <begin position="250"/>
        <end position="265"/>
    </location>
</feature>
<dbReference type="PANTHER" id="PTHR12276">
    <property type="entry name" value="EPSIN/ENT-RELATED"/>
    <property type="match status" value="1"/>
</dbReference>
<dbReference type="OMA" id="QQAQMTG"/>
<dbReference type="FunFam" id="1.25.40.90:FF:000006">
    <property type="entry name" value="Clathrin interactor 1"/>
    <property type="match status" value="1"/>
</dbReference>
<dbReference type="InterPro" id="IPR013809">
    <property type="entry name" value="ENTH"/>
</dbReference>
<dbReference type="PANTHER" id="PTHR12276:SF45">
    <property type="entry name" value="CLATHRIN INTERACTOR 1"/>
    <property type="match status" value="1"/>
</dbReference>
<dbReference type="SMART" id="SM00273">
    <property type="entry name" value="ENTH"/>
    <property type="match status" value="1"/>
</dbReference>
<sequence length="570" mass="65248">MNLQAIKEAAQQIKDKLTKSPLEQTLSEATSNENWNTPTKLLQEVAEASYGYTSCDTIMKFIWKRLDSDNREWRRILKTLNMIEYLTKNGAPRCVGEFRDNIYKIRSFSDFFLVEQGSDKGLSIRDKTKQLVDLLSNEKLIEEERESAKKIRERLAAAGGVGAIGSNTSYQGYGSSSYEGNKPKYGQESNSSQSTNYSQNNNGSLESGGGLDRYRGTSNNNNTANNNTNNNNTNNNNTNNNTNNNPNANISFNGIQWTNPSQQTTAAPFSEPVMRLAKPGEKWDVPGPKPQQQQQQQQPQQQQQQQQQPPQQQQQKNLLDIFDAPQQTPPQQPQNVPPLQPPPSQQQNNQNNEWGQFQTATPVSNPIPQPQVQQKVQTNLLPNDIFTPVTSQKQQQDAILFGQQITTQQNNQQQFYQQSQQLLYQQNQVPQNLYPIQQQQQQQTYQQPNLYQNYQINNQQQQQQNPNYVKTQVPTYQSNQAKQQQDEFAFGEFVSATQPKSTNTNQPDLLGMLDLKKEKQELEQKKQIPIAPMQNQQPQLYTSQAELDSFQFNYQNKAPVYGQYQYQQSR</sequence>